<organism evidence="2 3">
    <name type="scientific">Camellia sinensis var. sinensis</name>
    <name type="common">China tea</name>
    <dbReference type="NCBI Taxonomy" id="542762"/>
    <lineage>
        <taxon>Eukaryota</taxon>
        <taxon>Viridiplantae</taxon>
        <taxon>Streptophyta</taxon>
        <taxon>Embryophyta</taxon>
        <taxon>Tracheophyta</taxon>
        <taxon>Spermatophyta</taxon>
        <taxon>Magnoliopsida</taxon>
        <taxon>eudicotyledons</taxon>
        <taxon>Gunneridae</taxon>
        <taxon>Pentapetalae</taxon>
        <taxon>asterids</taxon>
        <taxon>Ericales</taxon>
        <taxon>Theaceae</taxon>
        <taxon>Camellia</taxon>
    </lineage>
</organism>
<keyword evidence="3" id="KW-1185">Reference proteome</keyword>
<feature type="region of interest" description="Disordered" evidence="1">
    <location>
        <begin position="1"/>
        <end position="67"/>
    </location>
</feature>
<dbReference type="EMBL" id="SDRB02010886">
    <property type="protein sequence ID" value="THG03720.1"/>
    <property type="molecule type" value="Genomic_DNA"/>
</dbReference>
<feature type="compositionally biased region" description="Basic and acidic residues" evidence="1">
    <location>
        <begin position="146"/>
        <end position="155"/>
    </location>
</feature>
<evidence type="ECO:0000256" key="1">
    <source>
        <dbReference type="SAM" id="MobiDB-lite"/>
    </source>
</evidence>
<dbReference type="STRING" id="542762.A0A4S4DL98"/>
<name>A0A4S4DL98_CAMSN</name>
<feature type="region of interest" description="Disordered" evidence="1">
    <location>
        <begin position="92"/>
        <end position="123"/>
    </location>
</feature>
<comment type="caution">
    <text evidence="2">The sequence shown here is derived from an EMBL/GenBank/DDBJ whole genome shotgun (WGS) entry which is preliminary data.</text>
</comment>
<evidence type="ECO:0000313" key="2">
    <source>
        <dbReference type="EMBL" id="THG03720.1"/>
    </source>
</evidence>
<reference evidence="2 3" key="1">
    <citation type="journal article" date="2018" name="Proc. Natl. Acad. Sci. U.S.A.">
        <title>Draft genome sequence of Camellia sinensis var. sinensis provides insights into the evolution of the tea genome and tea quality.</title>
        <authorList>
            <person name="Wei C."/>
            <person name="Yang H."/>
            <person name="Wang S."/>
            <person name="Zhao J."/>
            <person name="Liu C."/>
            <person name="Gao L."/>
            <person name="Xia E."/>
            <person name="Lu Y."/>
            <person name="Tai Y."/>
            <person name="She G."/>
            <person name="Sun J."/>
            <person name="Cao H."/>
            <person name="Tong W."/>
            <person name="Gao Q."/>
            <person name="Li Y."/>
            <person name="Deng W."/>
            <person name="Jiang X."/>
            <person name="Wang W."/>
            <person name="Chen Q."/>
            <person name="Zhang S."/>
            <person name="Li H."/>
            <person name="Wu J."/>
            <person name="Wang P."/>
            <person name="Li P."/>
            <person name="Shi C."/>
            <person name="Zheng F."/>
            <person name="Jian J."/>
            <person name="Huang B."/>
            <person name="Shan D."/>
            <person name="Shi M."/>
            <person name="Fang C."/>
            <person name="Yue Y."/>
            <person name="Li F."/>
            <person name="Li D."/>
            <person name="Wei S."/>
            <person name="Han B."/>
            <person name="Jiang C."/>
            <person name="Yin Y."/>
            <person name="Xia T."/>
            <person name="Zhang Z."/>
            <person name="Bennetzen J.L."/>
            <person name="Zhao S."/>
            <person name="Wan X."/>
        </authorList>
    </citation>
    <scope>NUCLEOTIDE SEQUENCE [LARGE SCALE GENOMIC DNA]</scope>
    <source>
        <strain evidence="3">cv. Shuchazao</strain>
        <tissue evidence="2">Leaf</tissue>
    </source>
</reference>
<feature type="compositionally biased region" description="Basic and acidic residues" evidence="1">
    <location>
        <begin position="1"/>
        <end position="10"/>
    </location>
</feature>
<dbReference type="InterPro" id="IPR036388">
    <property type="entry name" value="WH-like_DNA-bd_sf"/>
</dbReference>
<gene>
    <name evidence="2" type="ORF">TEA_009089</name>
</gene>
<feature type="region of interest" description="Disordered" evidence="1">
    <location>
        <begin position="140"/>
        <end position="159"/>
    </location>
</feature>
<accession>A0A4S4DL98</accession>
<proteinExistence type="predicted"/>
<dbReference type="AlphaFoldDB" id="A0A4S4DL98"/>
<dbReference type="Gene3D" id="1.10.10.10">
    <property type="entry name" value="Winged helix-like DNA-binding domain superfamily/Winged helix DNA-binding domain"/>
    <property type="match status" value="1"/>
</dbReference>
<sequence>MATDFPDRQVGRKVGQPLPTPPPRTKCPAPFLSKTYDLLEEEEAERVRRRSEAHGGGDGSGGGRRVVTWNGEGTGFVVWSPAEFSELMLPSTFPKLSSNTTTQKTRDSRKLHQKDGNFSMRSSKGDAEICLWRSAEKKVSPAPFRHTSEQPERMKTQKRKTIVCYSWKRTRT</sequence>
<dbReference type="Proteomes" id="UP000306102">
    <property type="component" value="Unassembled WGS sequence"/>
</dbReference>
<feature type="compositionally biased region" description="Polar residues" evidence="1">
    <location>
        <begin position="94"/>
        <end position="103"/>
    </location>
</feature>
<evidence type="ECO:0000313" key="3">
    <source>
        <dbReference type="Proteomes" id="UP000306102"/>
    </source>
</evidence>
<feature type="compositionally biased region" description="Basic and acidic residues" evidence="1">
    <location>
        <begin position="104"/>
        <end position="115"/>
    </location>
</feature>
<protein>
    <submittedName>
        <fullName evidence="2">Uncharacterized protein</fullName>
    </submittedName>
</protein>